<protein>
    <recommendedName>
        <fullName evidence="5">C1q domain-containing protein</fullName>
    </recommendedName>
</protein>
<keyword evidence="4" id="KW-1133">Transmembrane helix</keyword>
<accession>A0A8B6CVM5</accession>
<name>A0A8B6CVM5_MYTGA</name>
<reference evidence="6" key="1">
    <citation type="submission" date="2018-11" db="EMBL/GenBank/DDBJ databases">
        <authorList>
            <person name="Alioto T."/>
            <person name="Alioto T."/>
        </authorList>
    </citation>
    <scope>NUCLEOTIDE SEQUENCE</scope>
</reference>
<dbReference type="Pfam" id="PF00386">
    <property type="entry name" value="C1q"/>
    <property type="match status" value="1"/>
</dbReference>
<organism evidence="6 7">
    <name type="scientific">Mytilus galloprovincialis</name>
    <name type="common">Mediterranean mussel</name>
    <dbReference type="NCBI Taxonomy" id="29158"/>
    <lineage>
        <taxon>Eukaryota</taxon>
        <taxon>Metazoa</taxon>
        <taxon>Spiralia</taxon>
        <taxon>Lophotrochozoa</taxon>
        <taxon>Mollusca</taxon>
        <taxon>Bivalvia</taxon>
        <taxon>Autobranchia</taxon>
        <taxon>Pteriomorphia</taxon>
        <taxon>Mytilida</taxon>
        <taxon>Mytiloidea</taxon>
        <taxon>Mytilidae</taxon>
        <taxon>Mytilinae</taxon>
        <taxon>Mytilus</taxon>
    </lineage>
</organism>
<dbReference type="GO" id="GO:0005576">
    <property type="term" value="C:extracellular region"/>
    <property type="evidence" value="ECO:0007669"/>
    <property type="project" value="UniProtKB-SubCell"/>
</dbReference>
<dbReference type="PANTHER" id="PTHR22923">
    <property type="entry name" value="CEREBELLIN-RELATED"/>
    <property type="match status" value="1"/>
</dbReference>
<dbReference type="InterPro" id="IPR008983">
    <property type="entry name" value="Tumour_necrosis_fac-like_dom"/>
</dbReference>
<dbReference type="AlphaFoldDB" id="A0A8B6CVM5"/>
<keyword evidence="4" id="KW-0472">Membrane</keyword>
<comment type="subcellular location">
    <subcellularLocation>
        <location evidence="1">Secreted</location>
    </subcellularLocation>
</comment>
<sequence length="177" mass="19859">MVLPPHHKFVQEQIDQLRKFKTRYTNNLSTAMMMTHVLTCILFMLMFSTSKAQFTATLPSGYNTANLQPCIQYNMVKCLGMGVNYNPMTGEFTATVAGNYLVSVTMMTGTVAGHTNLMKNNDPVYVWLFTGNQYDMGTQVVLMNLAVNDRVWVRMANGASTLFDVYNTFSAVRVPPP</sequence>
<dbReference type="Proteomes" id="UP000596742">
    <property type="component" value="Unassembled WGS sequence"/>
</dbReference>
<proteinExistence type="predicted"/>
<evidence type="ECO:0000256" key="3">
    <source>
        <dbReference type="ARBA" id="ARBA00022729"/>
    </source>
</evidence>
<keyword evidence="3" id="KW-0732">Signal</keyword>
<dbReference type="InterPro" id="IPR050822">
    <property type="entry name" value="Cerebellin_Synaptic_Org"/>
</dbReference>
<keyword evidence="7" id="KW-1185">Reference proteome</keyword>
<dbReference type="InterPro" id="IPR001073">
    <property type="entry name" value="C1q_dom"/>
</dbReference>
<keyword evidence="4" id="KW-0812">Transmembrane</keyword>
<dbReference type="PANTHER" id="PTHR22923:SF116">
    <property type="entry name" value="C1Q DOMAIN-CONTAINING PROTEIN"/>
    <property type="match status" value="1"/>
</dbReference>
<dbReference type="OrthoDB" id="6138508at2759"/>
<feature type="transmembrane region" description="Helical" evidence="4">
    <location>
        <begin position="28"/>
        <end position="47"/>
    </location>
</feature>
<evidence type="ECO:0000256" key="4">
    <source>
        <dbReference type="SAM" id="Phobius"/>
    </source>
</evidence>
<evidence type="ECO:0000313" key="6">
    <source>
        <dbReference type="EMBL" id="VDI09819.1"/>
    </source>
</evidence>
<keyword evidence="2" id="KW-0964">Secreted</keyword>
<dbReference type="Gene3D" id="2.60.120.40">
    <property type="match status" value="1"/>
</dbReference>
<evidence type="ECO:0000256" key="2">
    <source>
        <dbReference type="ARBA" id="ARBA00022525"/>
    </source>
</evidence>
<evidence type="ECO:0000259" key="5">
    <source>
        <dbReference type="PROSITE" id="PS50871"/>
    </source>
</evidence>
<feature type="domain" description="C1q" evidence="5">
    <location>
        <begin position="47"/>
        <end position="177"/>
    </location>
</feature>
<dbReference type="SUPFAM" id="SSF49842">
    <property type="entry name" value="TNF-like"/>
    <property type="match status" value="1"/>
</dbReference>
<dbReference type="SMART" id="SM00110">
    <property type="entry name" value="C1Q"/>
    <property type="match status" value="1"/>
</dbReference>
<evidence type="ECO:0000313" key="7">
    <source>
        <dbReference type="Proteomes" id="UP000596742"/>
    </source>
</evidence>
<dbReference type="PROSITE" id="PS50871">
    <property type="entry name" value="C1Q"/>
    <property type="match status" value="1"/>
</dbReference>
<dbReference type="EMBL" id="UYJE01002331">
    <property type="protein sequence ID" value="VDI09819.1"/>
    <property type="molecule type" value="Genomic_DNA"/>
</dbReference>
<comment type="caution">
    <text evidence="6">The sequence shown here is derived from an EMBL/GenBank/DDBJ whole genome shotgun (WGS) entry which is preliminary data.</text>
</comment>
<gene>
    <name evidence="6" type="ORF">MGAL_10B019806</name>
</gene>
<evidence type="ECO:0000256" key="1">
    <source>
        <dbReference type="ARBA" id="ARBA00004613"/>
    </source>
</evidence>